<evidence type="ECO:0000313" key="3">
    <source>
        <dbReference type="Proteomes" id="UP000005289"/>
    </source>
</evidence>
<dbReference type="HOGENOM" id="CLU_2426072_0_0_6"/>
<gene>
    <name evidence="2" type="ORF">THITH_05360</name>
</gene>
<keyword evidence="3" id="KW-1185">Reference proteome</keyword>
<feature type="region of interest" description="Disordered" evidence="1">
    <location>
        <begin position="68"/>
        <end position="91"/>
    </location>
</feature>
<sequence length="91" mass="10321">MRVIRGVLKELRVRERVLLDLQRTVTDDEQREDLAGKLIVLRMQRTKGVRELRALRAERLAAARRKAVRVHASGAPTTRIGPASTGDDPQR</sequence>
<dbReference type="AlphaFoldDB" id="W0DHA1"/>
<accession>W0DHA1</accession>
<dbReference type="KEGG" id="tti:THITH_05360"/>
<organism evidence="2 3">
    <name type="scientific">Thioalkalivibrio paradoxus ARh 1</name>
    <dbReference type="NCBI Taxonomy" id="713585"/>
    <lineage>
        <taxon>Bacteria</taxon>
        <taxon>Pseudomonadati</taxon>
        <taxon>Pseudomonadota</taxon>
        <taxon>Gammaproteobacteria</taxon>
        <taxon>Chromatiales</taxon>
        <taxon>Ectothiorhodospiraceae</taxon>
        <taxon>Thioalkalivibrio</taxon>
    </lineage>
</organism>
<name>W0DHA1_9GAMM</name>
<dbReference type="EMBL" id="CP007029">
    <property type="protein sequence ID" value="AHE97781.1"/>
    <property type="molecule type" value="Genomic_DNA"/>
</dbReference>
<dbReference type="Proteomes" id="UP000005289">
    <property type="component" value="Chromosome"/>
</dbReference>
<reference evidence="2 3" key="1">
    <citation type="submission" date="2013-12" db="EMBL/GenBank/DDBJ databases">
        <authorList>
            <consortium name="DOE Joint Genome Institute"/>
            <person name="Muyzer G."/>
            <person name="Huntemann M."/>
            <person name="Han J."/>
            <person name="Chen A."/>
            <person name="Kyrpides N."/>
            <person name="Mavromatis K."/>
            <person name="Markowitz V."/>
            <person name="Palaniappan K."/>
            <person name="Ivanova N."/>
            <person name="Schaumberg A."/>
            <person name="Pati A."/>
            <person name="Liolios K."/>
            <person name="Nordberg H.P."/>
            <person name="Cantor M.N."/>
            <person name="Hua S.X."/>
            <person name="Woyke T."/>
        </authorList>
    </citation>
    <scope>NUCLEOTIDE SEQUENCE [LARGE SCALE GENOMIC DNA]</scope>
    <source>
        <strain evidence="2 3">ARh 1</strain>
    </source>
</reference>
<evidence type="ECO:0000256" key="1">
    <source>
        <dbReference type="SAM" id="MobiDB-lite"/>
    </source>
</evidence>
<protein>
    <submittedName>
        <fullName evidence="2">Uncharacterized protein</fullName>
    </submittedName>
</protein>
<proteinExistence type="predicted"/>
<evidence type="ECO:0000313" key="2">
    <source>
        <dbReference type="EMBL" id="AHE97781.1"/>
    </source>
</evidence>